<reference evidence="1" key="1">
    <citation type="journal article" date="2019" name="bioRxiv">
        <title>The Genome of the Zebra Mussel, Dreissena polymorpha: A Resource for Invasive Species Research.</title>
        <authorList>
            <person name="McCartney M.A."/>
            <person name="Auch B."/>
            <person name="Kono T."/>
            <person name="Mallez S."/>
            <person name="Zhang Y."/>
            <person name="Obille A."/>
            <person name="Becker A."/>
            <person name="Abrahante J.E."/>
            <person name="Garbe J."/>
            <person name="Badalamenti J.P."/>
            <person name="Herman A."/>
            <person name="Mangelson H."/>
            <person name="Liachko I."/>
            <person name="Sullivan S."/>
            <person name="Sone E.D."/>
            <person name="Koren S."/>
            <person name="Silverstein K.A.T."/>
            <person name="Beckman K.B."/>
            <person name="Gohl D.M."/>
        </authorList>
    </citation>
    <scope>NUCLEOTIDE SEQUENCE</scope>
    <source>
        <strain evidence="1">Duluth1</strain>
        <tissue evidence="1">Whole animal</tissue>
    </source>
</reference>
<sequence length="78" mass="8914">MVATHGFMREVAGELKEVVYELRDLKGKSRYNNRGSVDGDVQIGVKCVNERNIEHFGNACNRVQHVFEGQCEGRNVYR</sequence>
<dbReference type="Proteomes" id="UP000828390">
    <property type="component" value="Unassembled WGS sequence"/>
</dbReference>
<comment type="caution">
    <text evidence="1">The sequence shown here is derived from an EMBL/GenBank/DDBJ whole genome shotgun (WGS) entry which is preliminary data.</text>
</comment>
<keyword evidence="2" id="KW-1185">Reference proteome</keyword>
<protein>
    <submittedName>
        <fullName evidence="1">Uncharacterized protein</fullName>
    </submittedName>
</protein>
<reference evidence="1" key="2">
    <citation type="submission" date="2020-11" db="EMBL/GenBank/DDBJ databases">
        <authorList>
            <person name="McCartney M.A."/>
            <person name="Auch B."/>
            <person name="Kono T."/>
            <person name="Mallez S."/>
            <person name="Becker A."/>
            <person name="Gohl D.M."/>
            <person name="Silverstein K.A.T."/>
            <person name="Koren S."/>
            <person name="Bechman K.B."/>
            <person name="Herman A."/>
            <person name="Abrahante J.E."/>
            <person name="Garbe J."/>
        </authorList>
    </citation>
    <scope>NUCLEOTIDE SEQUENCE</scope>
    <source>
        <strain evidence="1">Duluth1</strain>
        <tissue evidence="1">Whole animal</tissue>
    </source>
</reference>
<gene>
    <name evidence="1" type="ORF">DPMN_006391</name>
</gene>
<accession>A0A9D4RUV4</accession>
<evidence type="ECO:0000313" key="2">
    <source>
        <dbReference type="Proteomes" id="UP000828390"/>
    </source>
</evidence>
<name>A0A9D4RUV4_DREPO</name>
<organism evidence="1 2">
    <name type="scientific">Dreissena polymorpha</name>
    <name type="common">Zebra mussel</name>
    <name type="synonym">Mytilus polymorpha</name>
    <dbReference type="NCBI Taxonomy" id="45954"/>
    <lineage>
        <taxon>Eukaryota</taxon>
        <taxon>Metazoa</taxon>
        <taxon>Spiralia</taxon>
        <taxon>Lophotrochozoa</taxon>
        <taxon>Mollusca</taxon>
        <taxon>Bivalvia</taxon>
        <taxon>Autobranchia</taxon>
        <taxon>Heteroconchia</taxon>
        <taxon>Euheterodonta</taxon>
        <taxon>Imparidentia</taxon>
        <taxon>Neoheterodontei</taxon>
        <taxon>Myida</taxon>
        <taxon>Dreissenoidea</taxon>
        <taxon>Dreissenidae</taxon>
        <taxon>Dreissena</taxon>
    </lineage>
</organism>
<dbReference type="EMBL" id="JAIWYP010000001">
    <property type="protein sequence ID" value="KAH3882451.1"/>
    <property type="molecule type" value="Genomic_DNA"/>
</dbReference>
<evidence type="ECO:0000313" key="1">
    <source>
        <dbReference type="EMBL" id="KAH3882451.1"/>
    </source>
</evidence>
<proteinExistence type="predicted"/>
<dbReference type="AlphaFoldDB" id="A0A9D4RUV4"/>